<accession>A0A7Z1AYN9</accession>
<evidence type="ECO:0000256" key="1">
    <source>
        <dbReference type="SAM" id="Coils"/>
    </source>
</evidence>
<keyword evidence="1" id="KW-0175">Coiled coil</keyword>
<evidence type="ECO:0000313" key="3">
    <source>
        <dbReference type="EMBL" id="OLF12024.1"/>
    </source>
</evidence>
<dbReference type="EMBL" id="MSIF01000003">
    <property type="protein sequence ID" value="OLF12024.1"/>
    <property type="molecule type" value="Genomic_DNA"/>
</dbReference>
<protein>
    <submittedName>
        <fullName evidence="3">Uncharacterized protein</fullName>
    </submittedName>
</protein>
<proteinExistence type="predicted"/>
<evidence type="ECO:0000313" key="4">
    <source>
        <dbReference type="Proteomes" id="UP000185696"/>
    </source>
</evidence>
<sequence>MTEPKPPGVRRTTVTALAVVVAALAAAAGLFVALFLVQRSDIGELETEIAGTERALADDRAELTASESTLDELDRERAELDAIIADLRPCADAARSAIDISGTADQDEFDAAFDQMLTHCGDQP</sequence>
<reference evidence="3 4" key="1">
    <citation type="submission" date="2016-12" db="EMBL/GenBank/DDBJ databases">
        <title>The draft genome sequence of Actinophytocola xinjiangensis.</title>
        <authorList>
            <person name="Wang W."/>
            <person name="Yuan L."/>
        </authorList>
    </citation>
    <scope>NUCLEOTIDE SEQUENCE [LARGE SCALE GENOMIC DNA]</scope>
    <source>
        <strain evidence="3 4">CGMCC 4.4663</strain>
    </source>
</reference>
<dbReference type="Proteomes" id="UP000185696">
    <property type="component" value="Unassembled WGS sequence"/>
</dbReference>
<keyword evidence="2" id="KW-1133">Transmembrane helix</keyword>
<keyword evidence="2" id="KW-0812">Transmembrane</keyword>
<name>A0A7Z1AYN9_9PSEU</name>
<evidence type="ECO:0000256" key="2">
    <source>
        <dbReference type="SAM" id="Phobius"/>
    </source>
</evidence>
<organism evidence="3 4">
    <name type="scientific">Actinophytocola xinjiangensis</name>
    <dbReference type="NCBI Taxonomy" id="485602"/>
    <lineage>
        <taxon>Bacteria</taxon>
        <taxon>Bacillati</taxon>
        <taxon>Actinomycetota</taxon>
        <taxon>Actinomycetes</taxon>
        <taxon>Pseudonocardiales</taxon>
        <taxon>Pseudonocardiaceae</taxon>
    </lineage>
</organism>
<feature type="transmembrane region" description="Helical" evidence="2">
    <location>
        <begin position="12"/>
        <end position="37"/>
    </location>
</feature>
<keyword evidence="2" id="KW-0472">Membrane</keyword>
<feature type="coiled-coil region" evidence="1">
    <location>
        <begin position="42"/>
        <end position="83"/>
    </location>
</feature>
<dbReference type="AlphaFoldDB" id="A0A7Z1AYN9"/>
<dbReference type="RefSeq" id="WP_075132212.1">
    <property type="nucleotide sequence ID" value="NZ_MSIF01000003.1"/>
</dbReference>
<keyword evidence="4" id="KW-1185">Reference proteome</keyword>
<gene>
    <name evidence="3" type="ORF">BLA60_08315</name>
</gene>
<comment type="caution">
    <text evidence="3">The sequence shown here is derived from an EMBL/GenBank/DDBJ whole genome shotgun (WGS) entry which is preliminary data.</text>
</comment>